<dbReference type="Pfam" id="PF01059">
    <property type="entry name" value="Oxidored_q5_N"/>
    <property type="match status" value="1"/>
</dbReference>
<dbReference type="EC" id="7.1.1.2" evidence="4 17"/>
<reference evidence="20" key="2">
    <citation type="submission" date="2018-09" db="EMBL/GenBank/DDBJ databases">
        <authorList>
            <person name="James G."/>
        </authorList>
    </citation>
    <scope>NUCLEOTIDE SEQUENCE</scope>
</reference>
<evidence type="ECO:0000256" key="9">
    <source>
        <dbReference type="ARBA" id="ARBA00022967"/>
    </source>
</evidence>
<dbReference type="InterPro" id="IPR000260">
    <property type="entry name" value="NADH4_N"/>
</dbReference>
<dbReference type="PANTHER" id="PTHR43507:SF20">
    <property type="entry name" value="NADH-UBIQUINONE OXIDOREDUCTASE CHAIN 4"/>
    <property type="match status" value="1"/>
</dbReference>
<dbReference type="GO" id="GO:0003954">
    <property type="term" value="F:NADH dehydrogenase activity"/>
    <property type="evidence" value="ECO:0007669"/>
    <property type="project" value="TreeGrafter"/>
</dbReference>
<name>A0A3G3FXW3_9COLE</name>
<evidence type="ECO:0000256" key="13">
    <source>
        <dbReference type="ARBA" id="ARBA00023075"/>
    </source>
</evidence>
<feature type="transmembrane region" description="Helical" evidence="17">
    <location>
        <begin position="420"/>
        <end position="441"/>
    </location>
</feature>
<feature type="transmembrane region" description="Helical" evidence="17">
    <location>
        <begin position="374"/>
        <end position="399"/>
    </location>
</feature>
<evidence type="ECO:0000256" key="2">
    <source>
        <dbReference type="ARBA" id="ARBA00004225"/>
    </source>
</evidence>
<dbReference type="InterPro" id="IPR003918">
    <property type="entry name" value="NADH_UbQ_OxRdtase"/>
</dbReference>
<comment type="catalytic activity">
    <reaction evidence="16 17">
        <text>a ubiquinone + NADH + 5 H(+)(in) = a ubiquinol + NAD(+) + 4 H(+)(out)</text>
        <dbReference type="Rhea" id="RHEA:29091"/>
        <dbReference type="Rhea" id="RHEA-COMP:9565"/>
        <dbReference type="Rhea" id="RHEA-COMP:9566"/>
        <dbReference type="ChEBI" id="CHEBI:15378"/>
        <dbReference type="ChEBI" id="CHEBI:16389"/>
        <dbReference type="ChEBI" id="CHEBI:17976"/>
        <dbReference type="ChEBI" id="CHEBI:57540"/>
        <dbReference type="ChEBI" id="CHEBI:57945"/>
        <dbReference type="EC" id="7.1.1.2"/>
    </reaction>
</comment>
<evidence type="ECO:0000256" key="12">
    <source>
        <dbReference type="ARBA" id="ARBA00023027"/>
    </source>
</evidence>
<evidence type="ECO:0000256" key="14">
    <source>
        <dbReference type="ARBA" id="ARBA00023128"/>
    </source>
</evidence>
<evidence type="ECO:0000256" key="7">
    <source>
        <dbReference type="ARBA" id="ARBA00022660"/>
    </source>
</evidence>
<dbReference type="Pfam" id="PF00361">
    <property type="entry name" value="Proton_antipo_M"/>
    <property type="match status" value="1"/>
</dbReference>
<dbReference type="InterPro" id="IPR001750">
    <property type="entry name" value="ND/Mrp_TM"/>
</dbReference>
<keyword evidence="15 17" id="KW-0472">Membrane</keyword>
<organism evidence="20">
    <name type="scientific">Lampyridae sp. 2 ACP-2013</name>
    <dbReference type="NCBI Taxonomy" id="1434538"/>
    <lineage>
        <taxon>Eukaryota</taxon>
        <taxon>Metazoa</taxon>
        <taxon>Ecdysozoa</taxon>
        <taxon>Arthropoda</taxon>
        <taxon>Hexapoda</taxon>
        <taxon>Insecta</taxon>
        <taxon>Pterygota</taxon>
        <taxon>Neoptera</taxon>
        <taxon>Endopterygota</taxon>
        <taxon>Coleoptera</taxon>
        <taxon>Polyphaga</taxon>
        <taxon>Elateriformia</taxon>
        <taxon>Elateroidea</taxon>
        <taxon>Lampyridae</taxon>
    </lineage>
</organism>
<comment type="function">
    <text evidence="17">Core subunit of the mitochondrial membrane respiratory chain NADH dehydrogenase (Complex I) which catalyzes electron transfer from NADH through the respiratory chain, using ubiquinone as an electron acceptor. Essential for the catalytic activity and assembly of complex I.</text>
</comment>
<keyword evidence="9" id="KW-1278">Translocase</keyword>
<evidence type="ECO:0000256" key="15">
    <source>
        <dbReference type="ARBA" id="ARBA00023136"/>
    </source>
</evidence>
<evidence type="ECO:0000256" key="1">
    <source>
        <dbReference type="ARBA" id="ARBA00003257"/>
    </source>
</evidence>
<geneLocation type="mitochondrion" evidence="20"/>
<keyword evidence="8 17" id="KW-0812">Transmembrane</keyword>
<keyword evidence="14 17" id="KW-0496">Mitochondrion</keyword>
<sequence>MMKFIFMMIFMIPLCFLNNYYWFIQFSFFLFFFFFFFCYSYNMYFCSISYFFGCDYLTFFMILLSIWICVLMLMSSEKIYFLNNFSLFFSFVILFLLMFLVLTFCSMNMFVFYLFFEMSLIPTLFLILGWGYQPERIQAGMYMFMYTLFGSFPMMVSLFYLYNLNNSLDIFFLYNIDSLLLYICTILVFLIKMPMYFVHLWLPKAHVEAPVSGSMILAGVMLKLGGYGFLRFMKIFMSIGLKFNYMFVTISLIGGLFISLICLRQMDIKSLIAYSSVSHMGLVLAGLMTLNLWGFYGSFLMMIAHGLCSSGLFCLANISYERLSSRSLFLNKGLINLMPSMSLWWFLLCSSNMGAPFSLNLFGEIMLINSIISWSWLSFIFLALMSFFGAAYSLFLYSHSQHGIVYQGLFSFSLGNIREYLLLFLHWIPLNLLFICGDIFMF</sequence>
<evidence type="ECO:0000256" key="11">
    <source>
        <dbReference type="ARBA" id="ARBA00022989"/>
    </source>
</evidence>
<feature type="transmembrane region" description="Helical" evidence="17">
    <location>
        <begin position="271"/>
        <end position="293"/>
    </location>
</feature>
<keyword evidence="12 17" id="KW-0520">NAD</keyword>
<evidence type="ECO:0000256" key="16">
    <source>
        <dbReference type="ARBA" id="ARBA00049551"/>
    </source>
</evidence>
<keyword evidence="11 17" id="KW-1133">Transmembrane helix</keyword>
<feature type="transmembrane region" description="Helical" evidence="17">
    <location>
        <begin position="110"/>
        <end position="132"/>
    </location>
</feature>
<evidence type="ECO:0000256" key="6">
    <source>
        <dbReference type="ARBA" id="ARBA00022448"/>
    </source>
</evidence>
<dbReference type="AlphaFoldDB" id="A0A3G3FXW3"/>
<feature type="transmembrane region" description="Helical" evidence="17">
    <location>
        <begin position="20"/>
        <end position="42"/>
    </location>
</feature>
<feature type="transmembrane region" description="Helical" evidence="17">
    <location>
        <begin position="139"/>
        <end position="160"/>
    </location>
</feature>
<feature type="transmembrane region" description="Helical" evidence="17">
    <location>
        <begin position="214"/>
        <end position="233"/>
    </location>
</feature>
<evidence type="ECO:0000259" key="19">
    <source>
        <dbReference type="Pfam" id="PF01059"/>
    </source>
</evidence>
<feature type="transmembrane region" description="Helical" evidence="17">
    <location>
        <begin position="85"/>
        <end position="104"/>
    </location>
</feature>
<comment type="similarity">
    <text evidence="3 17">Belongs to the complex I subunit 4 family.</text>
</comment>
<feature type="transmembrane region" description="Helical" evidence="17">
    <location>
        <begin position="299"/>
        <end position="320"/>
    </location>
</feature>
<dbReference type="PRINTS" id="PR01437">
    <property type="entry name" value="NUOXDRDTASE4"/>
</dbReference>
<feature type="transmembrane region" description="Helical" evidence="17">
    <location>
        <begin position="180"/>
        <end position="202"/>
    </location>
</feature>
<dbReference type="EMBL" id="MH836603">
    <property type="protein sequence ID" value="AYQ18989.1"/>
    <property type="molecule type" value="Genomic_DNA"/>
</dbReference>
<comment type="subcellular location">
    <subcellularLocation>
        <location evidence="2 17">Mitochondrion membrane</location>
        <topology evidence="2 17">Multi-pass membrane protein</topology>
    </subcellularLocation>
</comment>
<evidence type="ECO:0000256" key="10">
    <source>
        <dbReference type="ARBA" id="ARBA00022982"/>
    </source>
</evidence>
<evidence type="ECO:0000259" key="18">
    <source>
        <dbReference type="Pfam" id="PF00361"/>
    </source>
</evidence>
<proteinExistence type="inferred from homology"/>
<keyword evidence="10 17" id="KW-0249">Electron transport</keyword>
<feature type="transmembrane region" description="Helical" evidence="17">
    <location>
        <begin position="48"/>
        <end position="73"/>
    </location>
</feature>
<gene>
    <name evidence="20" type="primary">nad4</name>
</gene>
<evidence type="ECO:0000256" key="17">
    <source>
        <dbReference type="RuleBase" id="RU003297"/>
    </source>
</evidence>
<comment type="function">
    <text evidence="1">Core subunit of the mitochondrial membrane respiratory chain NADH dehydrogenase (Complex I) that is believed to belong to the minimal assembly required for catalysis. Complex I functions in the transfer of electrons from NADH to the respiratory chain. The immediate electron acceptor for the enzyme is believed to be ubiquinone.</text>
</comment>
<reference evidence="20" key="1">
    <citation type="journal article" date="2015" name="Mol. Biol. Evol.">
        <title>Soup to Tree: The Phylogeny of Beetles Inferred by Mitochondrial Metagenomics of a Bornean Rainforest Sample.</title>
        <authorList>
            <person name="Crampton-Platt A."/>
            <person name="Timmermans M.J."/>
            <person name="Gimmel M.L."/>
            <person name="Kutty S.N."/>
            <person name="Cockerill T.D."/>
            <person name="Vun Khen C."/>
            <person name="Vogler A.P."/>
        </authorList>
    </citation>
    <scope>NUCLEOTIDE SEQUENCE</scope>
</reference>
<protein>
    <recommendedName>
        <fullName evidence="5 17">NADH-ubiquinone oxidoreductase chain 4</fullName>
        <ecNumber evidence="4 17">7.1.1.2</ecNumber>
    </recommendedName>
</protein>
<dbReference type="GO" id="GO:0042773">
    <property type="term" value="P:ATP synthesis coupled electron transport"/>
    <property type="evidence" value="ECO:0007669"/>
    <property type="project" value="InterPro"/>
</dbReference>
<evidence type="ECO:0000256" key="3">
    <source>
        <dbReference type="ARBA" id="ARBA00009025"/>
    </source>
</evidence>
<dbReference type="GO" id="GO:0008137">
    <property type="term" value="F:NADH dehydrogenase (ubiquinone) activity"/>
    <property type="evidence" value="ECO:0007669"/>
    <property type="project" value="UniProtKB-UniRule"/>
</dbReference>
<evidence type="ECO:0000313" key="20">
    <source>
        <dbReference type="EMBL" id="AYQ18989.1"/>
    </source>
</evidence>
<feature type="domain" description="NADH:quinone oxidoreductase/Mrp antiporter transmembrane" evidence="18">
    <location>
        <begin position="106"/>
        <end position="387"/>
    </location>
</feature>
<keyword evidence="13 17" id="KW-0830">Ubiquinone</keyword>
<evidence type="ECO:0000256" key="8">
    <source>
        <dbReference type="ARBA" id="ARBA00022692"/>
    </source>
</evidence>
<dbReference type="GO" id="GO:0015990">
    <property type="term" value="P:electron transport coupled proton transport"/>
    <property type="evidence" value="ECO:0007669"/>
    <property type="project" value="TreeGrafter"/>
</dbReference>
<feature type="transmembrane region" description="Helical" evidence="17">
    <location>
        <begin position="245"/>
        <end position="264"/>
    </location>
</feature>
<dbReference type="PANTHER" id="PTHR43507">
    <property type="entry name" value="NADH-UBIQUINONE OXIDOREDUCTASE CHAIN 4"/>
    <property type="match status" value="1"/>
</dbReference>
<feature type="domain" description="NADH:ubiquinone oxidoreductase chain 4 N-terminal" evidence="19">
    <location>
        <begin position="1"/>
        <end position="103"/>
    </location>
</feature>
<dbReference type="GO" id="GO:0031966">
    <property type="term" value="C:mitochondrial membrane"/>
    <property type="evidence" value="ECO:0007669"/>
    <property type="project" value="UniProtKB-SubCell"/>
</dbReference>
<accession>A0A3G3FXW3</accession>
<dbReference type="GO" id="GO:0048039">
    <property type="term" value="F:ubiquinone binding"/>
    <property type="evidence" value="ECO:0007669"/>
    <property type="project" value="TreeGrafter"/>
</dbReference>
<keyword evidence="6 17" id="KW-0813">Transport</keyword>
<evidence type="ECO:0000256" key="5">
    <source>
        <dbReference type="ARBA" id="ARBA00021006"/>
    </source>
</evidence>
<evidence type="ECO:0000256" key="4">
    <source>
        <dbReference type="ARBA" id="ARBA00012944"/>
    </source>
</evidence>
<keyword evidence="7 17" id="KW-0679">Respiratory chain</keyword>